<protein>
    <recommendedName>
        <fullName evidence="4">Tyr recombinase domain-containing protein</fullName>
    </recommendedName>
</protein>
<sequence length="591" mass="65734">MPAKRYKSILCEFMAFRAGHAFDADTVFSQETLLEITPDKVCHWMNLRAFGEPNPSEGAKPVNARASMLEFAKKAISSFMPRRTVAWDSIRSEGNPTRSEAVNAVIKKVKRCEVRREGVVQSEARRPIEYDELINLLDLIDDMMKLKFDSFSISMYHPGTMLCQLRWSKTISEERDAPEQIVLGSMDPRVCALLNMAVCVEITSRESVSAYVFGHPQDGHRVVRRYLQDILQGDDFHKLKQGNMGTHSLRKGAATYAKRTGVSKDYVNLRGRWRTRKSVVDVYIDNNQPFPDAVAAGALAGPLGPCCYALKEGIRAVSDELLANNHAGTAIKEAMGAEVAQVLALPLLWASLVPPGSFDYDLIPAVLKQRILHAYADAGGNPAINPVERVPVNIAGDGAQLRIIEIREDTNGCSDERAQSGRNSMTADARRQMATILNEVFRSRAESQRNHQKALAVARRIALQPVARRVPSDPVVEDDVAATAIVAAKHPVKLSKRPKDLYALWGEYEFGLNGLKPARYFTTAERGANKFAYSRRKIFWDVVAGFVRAGFTSDVAIHRVYATYGRQLSVTRILLALRHDKPHGGHPSLRL</sequence>
<dbReference type="Proteomes" id="UP001632037">
    <property type="component" value="Unassembled WGS sequence"/>
</dbReference>
<dbReference type="InterPro" id="IPR011010">
    <property type="entry name" value="DNA_brk_join_enz"/>
</dbReference>
<evidence type="ECO:0000313" key="3">
    <source>
        <dbReference type="Proteomes" id="UP001632037"/>
    </source>
</evidence>
<comment type="caution">
    <text evidence="2">The sequence shown here is derived from an EMBL/GenBank/DDBJ whole genome shotgun (WGS) entry which is preliminary data.</text>
</comment>
<dbReference type="Gene3D" id="1.10.443.10">
    <property type="entry name" value="Intergrase catalytic core"/>
    <property type="match status" value="1"/>
</dbReference>
<reference evidence="2 3" key="1">
    <citation type="submission" date="2024-09" db="EMBL/GenBank/DDBJ databases">
        <title>Genome sequencing and assembly of Phytophthora oleae, isolate VK10A, causative agent of rot of olive drupes.</title>
        <authorList>
            <person name="Conti Taguali S."/>
            <person name="Riolo M."/>
            <person name="La Spada F."/>
            <person name="Cacciola S.O."/>
            <person name="Dionisio G."/>
        </authorList>
    </citation>
    <scope>NUCLEOTIDE SEQUENCE [LARGE SCALE GENOMIC DNA]</scope>
    <source>
        <strain evidence="2 3">VK10A</strain>
    </source>
</reference>
<name>A0ABD3ERH8_9STRA</name>
<dbReference type="InterPro" id="IPR013762">
    <property type="entry name" value="Integrase-like_cat_sf"/>
</dbReference>
<evidence type="ECO:0008006" key="4">
    <source>
        <dbReference type="Google" id="ProtNLM"/>
    </source>
</evidence>
<keyword evidence="3" id="KW-1185">Reference proteome</keyword>
<proteinExistence type="predicted"/>
<accession>A0ABD3ERH8</accession>
<dbReference type="EMBL" id="JBIMZQ010000070">
    <property type="protein sequence ID" value="KAL3657062.1"/>
    <property type="molecule type" value="Genomic_DNA"/>
</dbReference>
<gene>
    <name evidence="2" type="ORF">V7S43_018109</name>
</gene>
<dbReference type="GO" id="GO:0006310">
    <property type="term" value="P:DNA recombination"/>
    <property type="evidence" value="ECO:0007669"/>
    <property type="project" value="UniProtKB-KW"/>
</dbReference>
<dbReference type="SUPFAM" id="SSF56349">
    <property type="entry name" value="DNA breaking-rejoining enzymes"/>
    <property type="match status" value="1"/>
</dbReference>
<dbReference type="AlphaFoldDB" id="A0ABD3ERH8"/>
<evidence type="ECO:0000256" key="1">
    <source>
        <dbReference type="ARBA" id="ARBA00023172"/>
    </source>
</evidence>
<organism evidence="2 3">
    <name type="scientific">Phytophthora oleae</name>
    <dbReference type="NCBI Taxonomy" id="2107226"/>
    <lineage>
        <taxon>Eukaryota</taxon>
        <taxon>Sar</taxon>
        <taxon>Stramenopiles</taxon>
        <taxon>Oomycota</taxon>
        <taxon>Peronosporomycetes</taxon>
        <taxon>Peronosporales</taxon>
        <taxon>Peronosporaceae</taxon>
        <taxon>Phytophthora</taxon>
    </lineage>
</organism>
<evidence type="ECO:0000313" key="2">
    <source>
        <dbReference type="EMBL" id="KAL3657062.1"/>
    </source>
</evidence>
<keyword evidence="1" id="KW-0233">DNA recombination</keyword>